<evidence type="ECO:0000256" key="1">
    <source>
        <dbReference type="SAM" id="MobiDB-lite"/>
    </source>
</evidence>
<feature type="region of interest" description="Disordered" evidence="1">
    <location>
        <begin position="76"/>
        <end position="108"/>
    </location>
</feature>
<gene>
    <name evidence="2" type="ORF">AK812_SmicGene43887</name>
</gene>
<evidence type="ECO:0000313" key="3">
    <source>
        <dbReference type="Proteomes" id="UP000186817"/>
    </source>
</evidence>
<protein>
    <submittedName>
        <fullName evidence="2">Uncharacterized protein</fullName>
    </submittedName>
</protein>
<organism evidence="2 3">
    <name type="scientific">Symbiodinium microadriaticum</name>
    <name type="common">Dinoflagellate</name>
    <name type="synonym">Zooxanthella microadriatica</name>
    <dbReference type="NCBI Taxonomy" id="2951"/>
    <lineage>
        <taxon>Eukaryota</taxon>
        <taxon>Sar</taxon>
        <taxon>Alveolata</taxon>
        <taxon>Dinophyceae</taxon>
        <taxon>Suessiales</taxon>
        <taxon>Symbiodiniaceae</taxon>
        <taxon>Symbiodinium</taxon>
    </lineage>
</organism>
<sequence>MASSCSSWPAAASAVADELLDLGILEDDAVAVDSLDRAELELCPEPEMSQASDEAHPDDLELELGKLVEEAMEAMSDASISDDGTGAPPAESATATMPAPSSSPVSPVLTPLLRKKPAARTPWPAARCAGMAGLVAAPGVNSCIRQWYGLG</sequence>
<keyword evidence="3" id="KW-1185">Reference proteome</keyword>
<reference evidence="2 3" key="1">
    <citation type="submission" date="2016-02" db="EMBL/GenBank/DDBJ databases">
        <title>Genome analysis of coral dinoflagellate symbionts highlights evolutionary adaptations to a symbiotic lifestyle.</title>
        <authorList>
            <person name="Aranda M."/>
            <person name="Li Y."/>
            <person name="Liew Y.J."/>
            <person name="Baumgarten S."/>
            <person name="Simakov O."/>
            <person name="Wilson M."/>
            <person name="Piel J."/>
            <person name="Ashoor H."/>
            <person name="Bougouffa S."/>
            <person name="Bajic V.B."/>
            <person name="Ryu T."/>
            <person name="Ravasi T."/>
            <person name="Bayer T."/>
            <person name="Micklem G."/>
            <person name="Kim H."/>
            <person name="Bhak J."/>
            <person name="Lajeunesse T.C."/>
            <person name="Voolstra C.R."/>
        </authorList>
    </citation>
    <scope>NUCLEOTIDE SEQUENCE [LARGE SCALE GENOMIC DNA]</scope>
    <source>
        <strain evidence="2 3">CCMP2467</strain>
    </source>
</reference>
<dbReference type="EMBL" id="LSRX01002104">
    <property type="protein sequence ID" value="OLP76209.1"/>
    <property type="molecule type" value="Genomic_DNA"/>
</dbReference>
<dbReference type="Proteomes" id="UP000186817">
    <property type="component" value="Unassembled WGS sequence"/>
</dbReference>
<dbReference type="AlphaFoldDB" id="A0A1Q9BZV5"/>
<name>A0A1Q9BZV5_SYMMI</name>
<feature type="compositionally biased region" description="Low complexity" evidence="1">
    <location>
        <begin position="87"/>
        <end position="108"/>
    </location>
</feature>
<proteinExistence type="predicted"/>
<comment type="caution">
    <text evidence="2">The sequence shown here is derived from an EMBL/GenBank/DDBJ whole genome shotgun (WGS) entry which is preliminary data.</text>
</comment>
<evidence type="ECO:0000313" key="2">
    <source>
        <dbReference type="EMBL" id="OLP76209.1"/>
    </source>
</evidence>
<accession>A0A1Q9BZV5</accession>